<dbReference type="GO" id="GO:0004392">
    <property type="term" value="F:heme oxygenase (decyclizing) activity"/>
    <property type="evidence" value="ECO:0007669"/>
    <property type="project" value="InterPro"/>
</dbReference>
<dbReference type="GO" id="GO:0020037">
    <property type="term" value="F:heme binding"/>
    <property type="evidence" value="ECO:0007669"/>
    <property type="project" value="TreeGrafter"/>
</dbReference>
<sequence>MTTLATEQPTLSLRLREGTRSEHEDAEHSGYISKLMGGELNTAAYVALAAQQYFVYQALEALNDAVRGLPQGETLLFDELLRTPSIAEDLAFFIGPDWQSQITPLPATVRYVAVLEACATSLPRYAAHAYTRYLGDLSGGQIIKRMLERHYGVGPEGLAFYTFAEIPKAKPFKDVYRERLDALVFTEEEMARAITEAQGAFRLNQELFADLGAIHC</sequence>
<dbReference type="GO" id="GO:0042167">
    <property type="term" value="P:heme catabolic process"/>
    <property type="evidence" value="ECO:0007669"/>
    <property type="project" value="TreeGrafter"/>
</dbReference>
<feature type="binding site" evidence="4">
    <location>
        <position position="16"/>
    </location>
    <ligand>
        <name>heme b</name>
        <dbReference type="ChEBI" id="CHEBI:60344"/>
    </ligand>
</feature>
<dbReference type="EMBL" id="FMYH01000001">
    <property type="protein sequence ID" value="SDB91386.1"/>
    <property type="molecule type" value="Genomic_DNA"/>
</dbReference>
<evidence type="ECO:0000256" key="5">
    <source>
        <dbReference type="PIRSR" id="PIRSR000343-2"/>
    </source>
</evidence>
<dbReference type="InterPro" id="IPR016084">
    <property type="entry name" value="Haem_Oase-like_multi-hlx"/>
</dbReference>
<evidence type="ECO:0000256" key="2">
    <source>
        <dbReference type="ARBA" id="ARBA00022723"/>
    </source>
</evidence>
<reference evidence="6 7" key="1">
    <citation type="submission" date="2016-09" db="EMBL/GenBank/DDBJ databases">
        <authorList>
            <person name="Capua I."/>
            <person name="De Benedictis P."/>
            <person name="Joannis T."/>
            <person name="Lombin L.H."/>
            <person name="Cattoli G."/>
        </authorList>
    </citation>
    <scope>NUCLEOTIDE SEQUENCE [LARGE SCALE GENOMIC DNA]</scope>
    <source>
        <strain evidence="6 7">ISLP-3</strain>
    </source>
</reference>
<dbReference type="PRINTS" id="PR00088">
    <property type="entry name" value="HAEMOXYGNASE"/>
</dbReference>
<evidence type="ECO:0000313" key="7">
    <source>
        <dbReference type="Proteomes" id="UP000199039"/>
    </source>
</evidence>
<evidence type="ECO:0000256" key="1">
    <source>
        <dbReference type="ARBA" id="ARBA00022617"/>
    </source>
</evidence>
<dbReference type="Gene3D" id="1.20.910.10">
    <property type="entry name" value="Heme oxygenase-like"/>
    <property type="match status" value="1"/>
</dbReference>
<dbReference type="PANTHER" id="PTHR10720">
    <property type="entry name" value="HEME OXYGENASE"/>
    <property type="match status" value="1"/>
</dbReference>
<dbReference type="GO" id="GO:0006979">
    <property type="term" value="P:response to oxidative stress"/>
    <property type="evidence" value="ECO:0007669"/>
    <property type="project" value="TreeGrafter"/>
</dbReference>
<name>A0A1G6HD83_9MICO</name>
<dbReference type="CDD" id="cd19165">
    <property type="entry name" value="HemeO"/>
    <property type="match status" value="1"/>
</dbReference>
<evidence type="ECO:0000256" key="3">
    <source>
        <dbReference type="ARBA" id="ARBA00023004"/>
    </source>
</evidence>
<dbReference type="Pfam" id="PF01126">
    <property type="entry name" value="Heme_oxygenase"/>
    <property type="match status" value="1"/>
</dbReference>
<dbReference type="GO" id="GO:0006788">
    <property type="term" value="P:heme oxidation"/>
    <property type="evidence" value="ECO:0007669"/>
    <property type="project" value="InterPro"/>
</dbReference>
<dbReference type="InterPro" id="IPR016053">
    <property type="entry name" value="Haem_Oase-like"/>
</dbReference>
<dbReference type="OrthoDB" id="5493802at2"/>
<feature type="binding site" evidence="4">
    <location>
        <position position="130"/>
    </location>
    <ligand>
        <name>heme b</name>
        <dbReference type="ChEBI" id="CHEBI:60344"/>
    </ligand>
</feature>
<dbReference type="PIRSF" id="PIRSF000343">
    <property type="entry name" value="Haem_Oase"/>
    <property type="match status" value="1"/>
</dbReference>
<protein>
    <submittedName>
        <fullName evidence="6">Heme oxygenase</fullName>
    </submittedName>
</protein>
<feature type="binding site" evidence="4">
    <location>
        <position position="177"/>
    </location>
    <ligand>
        <name>heme b</name>
        <dbReference type="ChEBI" id="CHEBI:60344"/>
    </ligand>
</feature>
<evidence type="ECO:0000256" key="4">
    <source>
        <dbReference type="PIRSR" id="PIRSR000343-1"/>
    </source>
</evidence>
<accession>A0A1G6HD83</accession>
<keyword evidence="1 4" id="KW-0349">Heme</keyword>
<dbReference type="RefSeq" id="WP_093181066.1">
    <property type="nucleotide sequence ID" value="NZ_FMYH01000001.1"/>
</dbReference>
<keyword evidence="7" id="KW-1185">Reference proteome</keyword>
<keyword evidence="2 5" id="KW-0479">Metal-binding</keyword>
<feature type="binding site" description="axial binding residue" evidence="5">
    <location>
        <position position="23"/>
    </location>
    <ligand>
        <name>heme b</name>
        <dbReference type="ChEBI" id="CHEBI:60344"/>
    </ligand>
    <ligandPart>
        <name>Fe</name>
        <dbReference type="ChEBI" id="CHEBI:18248"/>
    </ligandPart>
</feature>
<dbReference type="PANTHER" id="PTHR10720:SF0">
    <property type="entry name" value="HEME OXYGENASE"/>
    <property type="match status" value="1"/>
</dbReference>
<keyword evidence="3 5" id="KW-0408">Iron</keyword>
<dbReference type="AlphaFoldDB" id="A0A1G6HD83"/>
<dbReference type="SUPFAM" id="SSF48613">
    <property type="entry name" value="Heme oxygenase-like"/>
    <property type="match status" value="1"/>
</dbReference>
<dbReference type="STRING" id="1814289.SAMN05216410_0882"/>
<dbReference type="Proteomes" id="UP000199039">
    <property type="component" value="Unassembled WGS sequence"/>
</dbReference>
<evidence type="ECO:0000313" key="6">
    <source>
        <dbReference type="EMBL" id="SDB91386.1"/>
    </source>
</evidence>
<organism evidence="6 7">
    <name type="scientific">Sanguibacter gelidistatuariae</name>
    <dbReference type="NCBI Taxonomy" id="1814289"/>
    <lineage>
        <taxon>Bacteria</taxon>
        <taxon>Bacillati</taxon>
        <taxon>Actinomycetota</taxon>
        <taxon>Actinomycetes</taxon>
        <taxon>Micrococcales</taxon>
        <taxon>Sanguibacteraceae</taxon>
        <taxon>Sanguibacter</taxon>
    </lineage>
</organism>
<dbReference type="InterPro" id="IPR002051">
    <property type="entry name" value="Haem_Oase"/>
</dbReference>
<gene>
    <name evidence="6" type="ORF">SAMN05216410_0882</name>
</gene>
<proteinExistence type="predicted"/>
<dbReference type="GO" id="GO:0046872">
    <property type="term" value="F:metal ion binding"/>
    <property type="evidence" value="ECO:0007669"/>
    <property type="project" value="UniProtKB-KW"/>
</dbReference>